<evidence type="ECO:0000313" key="1">
    <source>
        <dbReference type="EMBL" id="UMB69903.1"/>
    </source>
</evidence>
<evidence type="ECO:0000313" key="2">
    <source>
        <dbReference type="Proteomes" id="UP001055336"/>
    </source>
</evidence>
<dbReference type="Proteomes" id="UP001055336">
    <property type="component" value="Chromosome"/>
</dbReference>
<reference evidence="1" key="1">
    <citation type="submission" date="2022-08" db="EMBL/GenBank/DDBJ databases">
        <title>Whole genome sequencing of non-tuberculosis mycobacteria type-strains.</title>
        <authorList>
            <person name="Igarashi Y."/>
            <person name="Osugi A."/>
            <person name="Mitarai S."/>
        </authorList>
    </citation>
    <scope>NUCLEOTIDE SEQUENCE</scope>
    <source>
        <strain evidence="1">DSM 45127</strain>
    </source>
</reference>
<name>A0ABY3VRU0_9MYCO</name>
<accession>A0ABY3VRU0</accession>
<keyword evidence="2" id="KW-1185">Reference proteome</keyword>
<dbReference type="Gene3D" id="3.40.50.720">
    <property type="entry name" value="NAD(P)-binding Rossmann-like Domain"/>
    <property type="match status" value="1"/>
</dbReference>
<sequence>MKSQILEAPTHYDAFVVYPLLQVMPVPWAQPKDISHATVRLASDESHCVTGLQMVIDSGAAENGD</sequence>
<protein>
    <submittedName>
        <fullName evidence="1">Uncharacterized protein</fullName>
    </submittedName>
</protein>
<dbReference type="InterPro" id="IPR036291">
    <property type="entry name" value="NAD(P)-bd_dom_sf"/>
</dbReference>
<gene>
    <name evidence="1" type="ORF">MKK62_00590</name>
</gene>
<dbReference type="SUPFAM" id="SSF51735">
    <property type="entry name" value="NAD(P)-binding Rossmann-fold domains"/>
    <property type="match status" value="1"/>
</dbReference>
<organism evidence="1 2">
    <name type="scientific">Mycobacterium paraterrae</name>
    <dbReference type="NCBI Taxonomy" id="577492"/>
    <lineage>
        <taxon>Bacteria</taxon>
        <taxon>Bacillati</taxon>
        <taxon>Actinomycetota</taxon>
        <taxon>Actinomycetes</taxon>
        <taxon>Mycobacteriales</taxon>
        <taxon>Mycobacteriaceae</taxon>
        <taxon>Mycobacterium</taxon>
    </lineage>
</organism>
<dbReference type="RefSeq" id="WP_240261633.1">
    <property type="nucleotide sequence ID" value="NZ_CP092488.2"/>
</dbReference>
<dbReference type="EMBL" id="CP092488">
    <property type="protein sequence ID" value="UMB69903.1"/>
    <property type="molecule type" value="Genomic_DNA"/>
</dbReference>
<proteinExistence type="predicted"/>